<dbReference type="AlphaFoldDB" id="A0A1H3T9P0"/>
<feature type="coiled-coil region" evidence="1">
    <location>
        <begin position="61"/>
        <end position="91"/>
    </location>
</feature>
<sequence>MGEGAFRLTLVFQAARRLDRAHQTASTAAAALKDRADAGEPAALSVWGALHLQLAIVAARQNDAERAYREIEVARRAAERLGEDRNDYNTEFGPTNVALHEVAVAVELGDAGLALRTAATVDPSALSPERRGRYLIDIARAHGQRRNLAGAVEALTQAADVTPEQVAGHPLARGLVADLLRMDQSEDPDLRRLAERLGMR</sequence>
<organism evidence="2 3">
    <name type="scientific">Micromonospora pattaloongensis</name>
    <dbReference type="NCBI Taxonomy" id="405436"/>
    <lineage>
        <taxon>Bacteria</taxon>
        <taxon>Bacillati</taxon>
        <taxon>Actinomycetota</taxon>
        <taxon>Actinomycetes</taxon>
        <taxon>Micromonosporales</taxon>
        <taxon>Micromonosporaceae</taxon>
        <taxon>Micromonospora</taxon>
    </lineage>
</organism>
<proteinExistence type="predicted"/>
<name>A0A1H3T9P0_9ACTN</name>
<evidence type="ECO:0000256" key="1">
    <source>
        <dbReference type="SAM" id="Coils"/>
    </source>
</evidence>
<evidence type="ECO:0000313" key="2">
    <source>
        <dbReference type="EMBL" id="SDZ46561.1"/>
    </source>
</evidence>
<dbReference type="Proteomes" id="UP000242415">
    <property type="component" value="Unassembled WGS sequence"/>
</dbReference>
<keyword evidence="1" id="KW-0175">Coiled coil</keyword>
<accession>A0A1H3T9P0</accession>
<protein>
    <submittedName>
        <fullName evidence="2">Uncharacterized protein</fullName>
    </submittedName>
</protein>
<dbReference type="EMBL" id="FNPH01000020">
    <property type="protein sequence ID" value="SDZ46561.1"/>
    <property type="molecule type" value="Genomic_DNA"/>
</dbReference>
<keyword evidence="3" id="KW-1185">Reference proteome</keyword>
<dbReference type="STRING" id="405436.SAMN05444365_1206"/>
<reference evidence="3" key="1">
    <citation type="submission" date="2016-10" db="EMBL/GenBank/DDBJ databases">
        <authorList>
            <person name="Varghese N."/>
            <person name="Submissions S."/>
        </authorList>
    </citation>
    <scope>NUCLEOTIDE SEQUENCE [LARGE SCALE GENOMIC DNA]</scope>
    <source>
        <strain evidence="3">DSM 45245</strain>
    </source>
</reference>
<gene>
    <name evidence="2" type="ORF">SAMN05444365_1206</name>
</gene>
<evidence type="ECO:0000313" key="3">
    <source>
        <dbReference type="Proteomes" id="UP000242415"/>
    </source>
</evidence>